<keyword evidence="2" id="KW-0805">Transcription regulation</keyword>
<evidence type="ECO:0000256" key="5">
    <source>
        <dbReference type="ARBA" id="ARBA00023242"/>
    </source>
</evidence>
<dbReference type="Proteomes" id="UP001168877">
    <property type="component" value="Unassembled WGS sequence"/>
</dbReference>
<evidence type="ECO:0000256" key="1">
    <source>
        <dbReference type="ARBA" id="ARBA00004123"/>
    </source>
</evidence>
<feature type="compositionally biased region" description="Polar residues" evidence="6">
    <location>
        <begin position="222"/>
        <end position="240"/>
    </location>
</feature>
<dbReference type="CDD" id="cd18919">
    <property type="entry name" value="bHLH_AtBPE_like"/>
    <property type="match status" value="1"/>
</dbReference>
<dbReference type="InterPro" id="IPR036638">
    <property type="entry name" value="HLH_DNA-bd_sf"/>
</dbReference>
<name>A0AA39TPC3_ACESA</name>
<gene>
    <name evidence="8" type="ORF">LWI29_013461</name>
</gene>
<keyword evidence="9" id="KW-1185">Reference proteome</keyword>
<comment type="caution">
    <text evidence="8">The sequence shown here is derived from an EMBL/GenBank/DDBJ whole genome shotgun (WGS) entry which is preliminary data.</text>
</comment>
<dbReference type="GO" id="GO:0003700">
    <property type="term" value="F:DNA-binding transcription factor activity"/>
    <property type="evidence" value="ECO:0007669"/>
    <property type="project" value="TreeGrafter"/>
</dbReference>
<feature type="region of interest" description="Disordered" evidence="6">
    <location>
        <begin position="150"/>
        <end position="246"/>
    </location>
</feature>
<keyword evidence="5" id="KW-0539">Nucleus</keyword>
<dbReference type="Gene3D" id="4.10.280.10">
    <property type="entry name" value="Helix-loop-helix DNA-binding domain"/>
    <property type="match status" value="1"/>
</dbReference>
<feature type="domain" description="BHLH" evidence="7">
    <location>
        <begin position="257"/>
        <end position="307"/>
    </location>
</feature>
<dbReference type="InterPro" id="IPR024097">
    <property type="entry name" value="bHLH_ZIP_TF"/>
</dbReference>
<sequence length="401" mass="43871">MGKDKLFANEASGTWSSYGSLEQLNVNNGFFNPNSWDNSMDQSDPFESALSSIVSSPAASNATPIPLAAGAGGGDTFMIRELIGRLGSICNSADNSCYTTPLSSPPKLNLSMMDPHMVTPLPSDPAFAERAARLSCFGVGVSRVSSNQSLKQLVPGSHPPDGKISRLSPEEESSVSQNDANSRKRKSVARAKAKETPSSSTKLVTENEESNSNSKRSKQEDSNGNENDSVKANQKQNNSKAAEPPKDYIHVRARRGQATDSHSLAERVRREKISERMKFLQDLVPGCNKVTGKAVMLDEIINYVQSLQRQVEFLSMKLSTVNPRMDFNVEALLSKRCSSVVEHCKMLFINNNGYGDETSTSPQVSSFWEDDLQSLVQMGFNQNRPQSFHGSMATSQMKIEL</sequence>
<comment type="subcellular location">
    <subcellularLocation>
        <location evidence="1">Nucleus</location>
    </subcellularLocation>
</comment>
<evidence type="ECO:0000256" key="4">
    <source>
        <dbReference type="ARBA" id="ARBA00023163"/>
    </source>
</evidence>
<evidence type="ECO:0000256" key="3">
    <source>
        <dbReference type="ARBA" id="ARBA00023125"/>
    </source>
</evidence>
<evidence type="ECO:0000256" key="6">
    <source>
        <dbReference type="SAM" id="MobiDB-lite"/>
    </source>
</evidence>
<dbReference type="GO" id="GO:0046983">
    <property type="term" value="F:protein dimerization activity"/>
    <property type="evidence" value="ECO:0007669"/>
    <property type="project" value="InterPro"/>
</dbReference>
<organism evidence="8 9">
    <name type="scientific">Acer saccharum</name>
    <name type="common">Sugar maple</name>
    <dbReference type="NCBI Taxonomy" id="4024"/>
    <lineage>
        <taxon>Eukaryota</taxon>
        <taxon>Viridiplantae</taxon>
        <taxon>Streptophyta</taxon>
        <taxon>Embryophyta</taxon>
        <taxon>Tracheophyta</taxon>
        <taxon>Spermatophyta</taxon>
        <taxon>Magnoliopsida</taxon>
        <taxon>eudicotyledons</taxon>
        <taxon>Gunneridae</taxon>
        <taxon>Pentapetalae</taxon>
        <taxon>rosids</taxon>
        <taxon>malvids</taxon>
        <taxon>Sapindales</taxon>
        <taxon>Sapindaceae</taxon>
        <taxon>Hippocastanoideae</taxon>
        <taxon>Acereae</taxon>
        <taxon>Acer</taxon>
    </lineage>
</organism>
<dbReference type="PANTHER" id="PTHR12565">
    <property type="entry name" value="STEROL REGULATORY ELEMENT-BINDING PROTEIN"/>
    <property type="match status" value="1"/>
</dbReference>
<dbReference type="PANTHER" id="PTHR12565:SF444">
    <property type="entry name" value="TRANSCRIPTION FACTOR BHLH62-RELATED"/>
    <property type="match status" value="1"/>
</dbReference>
<keyword evidence="4" id="KW-0804">Transcription</keyword>
<dbReference type="AlphaFoldDB" id="A0AA39TPC3"/>
<evidence type="ECO:0000256" key="2">
    <source>
        <dbReference type="ARBA" id="ARBA00023015"/>
    </source>
</evidence>
<dbReference type="SUPFAM" id="SSF47459">
    <property type="entry name" value="HLH, helix-loop-helix DNA-binding domain"/>
    <property type="match status" value="1"/>
</dbReference>
<evidence type="ECO:0000259" key="7">
    <source>
        <dbReference type="PROSITE" id="PS50888"/>
    </source>
</evidence>
<accession>A0AA39TPC3</accession>
<reference evidence="8" key="1">
    <citation type="journal article" date="2022" name="Plant J.">
        <title>Strategies of tolerance reflected in two North American maple genomes.</title>
        <authorList>
            <person name="McEvoy S.L."/>
            <person name="Sezen U.U."/>
            <person name="Trouern-Trend A."/>
            <person name="McMahon S.M."/>
            <person name="Schaberg P.G."/>
            <person name="Yang J."/>
            <person name="Wegrzyn J.L."/>
            <person name="Swenson N.G."/>
        </authorList>
    </citation>
    <scope>NUCLEOTIDE SEQUENCE</scope>
    <source>
        <strain evidence="8">NS2018</strain>
    </source>
</reference>
<keyword evidence="3" id="KW-0238">DNA-binding</keyword>
<protein>
    <recommendedName>
        <fullName evidence="7">BHLH domain-containing protein</fullName>
    </recommendedName>
</protein>
<dbReference type="GO" id="GO:0003677">
    <property type="term" value="F:DNA binding"/>
    <property type="evidence" value="ECO:0007669"/>
    <property type="project" value="UniProtKB-KW"/>
</dbReference>
<dbReference type="EMBL" id="JAUESC010000001">
    <property type="protein sequence ID" value="KAK0607334.1"/>
    <property type="molecule type" value="Genomic_DNA"/>
</dbReference>
<dbReference type="FunFam" id="4.10.280.10:FF:000002">
    <property type="entry name" value="Basic helix-loop-helix transcription factor"/>
    <property type="match status" value="1"/>
</dbReference>
<proteinExistence type="predicted"/>
<evidence type="ECO:0000313" key="8">
    <source>
        <dbReference type="EMBL" id="KAK0607334.1"/>
    </source>
</evidence>
<dbReference type="GO" id="GO:0005634">
    <property type="term" value="C:nucleus"/>
    <property type="evidence" value="ECO:0007669"/>
    <property type="project" value="UniProtKB-SubCell"/>
</dbReference>
<reference evidence="8" key="2">
    <citation type="submission" date="2023-06" db="EMBL/GenBank/DDBJ databases">
        <authorList>
            <person name="Swenson N.G."/>
            <person name="Wegrzyn J.L."/>
            <person name="Mcevoy S.L."/>
        </authorList>
    </citation>
    <scope>NUCLEOTIDE SEQUENCE</scope>
    <source>
        <strain evidence="8">NS2018</strain>
        <tissue evidence="8">Leaf</tissue>
    </source>
</reference>
<dbReference type="Pfam" id="PF00010">
    <property type="entry name" value="HLH"/>
    <property type="match status" value="1"/>
</dbReference>
<dbReference type="PROSITE" id="PS50888">
    <property type="entry name" value="BHLH"/>
    <property type="match status" value="1"/>
</dbReference>
<dbReference type="SMART" id="SM00353">
    <property type="entry name" value="HLH"/>
    <property type="match status" value="1"/>
</dbReference>
<dbReference type="InterPro" id="IPR011598">
    <property type="entry name" value="bHLH_dom"/>
</dbReference>
<evidence type="ECO:0000313" key="9">
    <source>
        <dbReference type="Proteomes" id="UP001168877"/>
    </source>
</evidence>